<feature type="transmembrane region" description="Helical" evidence="5">
    <location>
        <begin position="431"/>
        <end position="453"/>
    </location>
</feature>
<dbReference type="PANTHER" id="PTHR12127">
    <property type="entry name" value="MUCOLIPIN"/>
    <property type="match status" value="1"/>
</dbReference>
<dbReference type="EMBL" id="CAXAMM010015276">
    <property type="protein sequence ID" value="CAK9035943.1"/>
    <property type="molecule type" value="Genomic_DNA"/>
</dbReference>
<dbReference type="Pfam" id="PF08016">
    <property type="entry name" value="PKD_channel"/>
    <property type="match status" value="1"/>
</dbReference>
<evidence type="ECO:0000256" key="3">
    <source>
        <dbReference type="ARBA" id="ARBA00022989"/>
    </source>
</evidence>
<evidence type="ECO:0000313" key="7">
    <source>
        <dbReference type="EMBL" id="CAK9035943.1"/>
    </source>
</evidence>
<feature type="transmembrane region" description="Helical" evidence="5">
    <location>
        <begin position="391"/>
        <end position="411"/>
    </location>
</feature>
<keyword evidence="8" id="KW-1185">Reference proteome</keyword>
<dbReference type="InterPro" id="IPR039031">
    <property type="entry name" value="Mucolipin"/>
</dbReference>
<proteinExistence type="predicted"/>
<dbReference type="Gene3D" id="1.10.287.70">
    <property type="match status" value="1"/>
</dbReference>
<accession>A0ABP0LBE7</accession>
<keyword evidence="4 5" id="KW-0472">Membrane</keyword>
<feature type="transmembrane region" description="Helical" evidence="5">
    <location>
        <begin position="350"/>
        <end position="370"/>
    </location>
</feature>
<feature type="transmembrane region" description="Helical" evidence="5">
    <location>
        <begin position="495"/>
        <end position="520"/>
    </location>
</feature>
<sequence length="573" mass="65029">MAGAGGGGRPADLLEELEIGPFSRWQLYGVWPTRLFAHGVVILSAVLHVLWLSQVTVPYAENFERNCFNLIFRGSLQHDEFSRHGGFDFDAEDFHANEFVVFNTSAAHRQLVQVLRNYFALSATSVDSLRVAHATDAPSGSNGVPWPLLHYALSDDERKHRQDDWREVRTLRDLGPLAPMRSATEVSSFIHSLRKMELRLSLESRNPNQYYLARDTCVLWTYRFVYHREHGAGPFFGYIRQDRQQRCRGSSEDIADRDHGGQLSPLVWLHGWLALACLWHLATALGRVGRGVLVIRVLQRAHKRRREERLQAQEGHVNEIEDEEEDDLEDAEHPHFTWENVGCNDKVTILSFWNLVSILGDTCLLLYSWLQVSDLMGRSPLDPALGWSSDVIKLGLVVGCGLHLLSLLEYAEYSLVDYLFIQVNRVARHDVVRILVGMIPVTMAYLVFGVIMYGDQVSRFGSLRNTAMTLFAVCLGDEIWATFMDMEGCASIPSMLSVLYLLSFVMIHLYVVAMSILAVVEEAFISQGLWLLEEDPTGEATAPHVSSRRAQAPTARLDIRFLQDTRGKHELHW</sequence>
<feature type="domain" description="Polycystin cation channel PKD1/PKD2" evidence="6">
    <location>
        <begin position="412"/>
        <end position="524"/>
    </location>
</feature>
<name>A0ABP0LBE7_9DINO</name>
<evidence type="ECO:0000256" key="4">
    <source>
        <dbReference type="ARBA" id="ARBA00023136"/>
    </source>
</evidence>
<dbReference type="PANTHER" id="PTHR12127:SF7">
    <property type="entry name" value="SD02261P"/>
    <property type="match status" value="1"/>
</dbReference>
<evidence type="ECO:0000313" key="8">
    <source>
        <dbReference type="Proteomes" id="UP001642464"/>
    </source>
</evidence>
<protein>
    <submittedName>
        <fullName evidence="7">Mucolipin-3 (Transient receptor potential channel mucolipin 3) (TRPML3)</fullName>
    </submittedName>
</protein>
<gene>
    <name evidence="7" type="ORF">SCF082_LOCUS21511</name>
</gene>
<evidence type="ECO:0000256" key="1">
    <source>
        <dbReference type="ARBA" id="ARBA00004141"/>
    </source>
</evidence>
<dbReference type="InterPro" id="IPR013122">
    <property type="entry name" value="PKD1_2_channel"/>
</dbReference>
<dbReference type="Proteomes" id="UP001642464">
    <property type="component" value="Unassembled WGS sequence"/>
</dbReference>
<keyword evidence="2 5" id="KW-0812">Transmembrane</keyword>
<comment type="caution">
    <text evidence="7">The sequence shown here is derived from an EMBL/GenBank/DDBJ whole genome shotgun (WGS) entry which is preliminary data.</text>
</comment>
<reference evidence="7 8" key="1">
    <citation type="submission" date="2024-02" db="EMBL/GenBank/DDBJ databases">
        <authorList>
            <person name="Chen Y."/>
            <person name="Shah S."/>
            <person name="Dougan E. K."/>
            <person name="Thang M."/>
            <person name="Chan C."/>
        </authorList>
    </citation>
    <scope>NUCLEOTIDE SEQUENCE [LARGE SCALE GENOMIC DNA]</scope>
</reference>
<keyword evidence="7" id="KW-0675">Receptor</keyword>
<comment type="subcellular location">
    <subcellularLocation>
        <location evidence="1">Membrane</location>
        <topology evidence="1">Multi-pass membrane protein</topology>
    </subcellularLocation>
</comment>
<organism evidence="7 8">
    <name type="scientific">Durusdinium trenchii</name>
    <dbReference type="NCBI Taxonomy" id="1381693"/>
    <lineage>
        <taxon>Eukaryota</taxon>
        <taxon>Sar</taxon>
        <taxon>Alveolata</taxon>
        <taxon>Dinophyceae</taxon>
        <taxon>Suessiales</taxon>
        <taxon>Symbiodiniaceae</taxon>
        <taxon>Durusdinium</taxon>
    </lineage>
</organism>
<keyword evidence="3 5" id="KW-1133">Transmembrane helix</keyword>
<evidence type="ECO:0000256" key="5">
    <source>
        <dbReference type="SAM" id="Phobius"/>
    </source>
</evidence>
<evidence type="ECO:0000256" key="2">
    <source>
        <dbReference type="ARBA" id="ARBA00022692"/>
    </source>
</evidence>
<evidence type="ECO:0000259" key="6">
    <source>
        <dbReference type="Pfam" id="PF08016"/>
    </source>
</evidence>